<dbReference type="PANTHER" id="PTHR42790">
    <property type="entry name" value="AMINOTRANSFERASE"/>
    <property type="match status" value="1"/>
</dbReference>
<dbReference type="GO" id="GO:0008483">
    <property type="term" value="F:transaminase activity"/>
    <property type="evidence" value="ECO:0007669"/>
    <property type="project" value="UniProtKB-KW"/>
</dbReference>
<comment type="similarity">
    <text evidence="2">Belongs to the class-I pyridoxal-phosphate-dependent aminotransferase family.</text>
</comment>
<evidence type="ECO:0000256" key="5">
    <source>
        <dbReference type="ARBA" id="ARBA00022679"/>
    </source>
</evidence>
<feature type="domain" description="Aminotransferase class I/classII large" evidence="7">
    <location>
        <begin position="38"/>
        <end position="381"/>
    </location>
</feature>
<evidence type="ECO:0000256" key="6">
    <source>
        <dbReference type="ARBA" id="ARBA00022898"/>
    </source>
</evidence>
<protein>
    <submittedName>
        <fullName evidence="8">Aminotransferase</fullName>
    </submittedName>
</protein>
<keyword evidence="4 8" id="KW-0032">Aminotransferase</keyword>
<dbReference type="InterPro" id="IPR015422">
    <property type="entry name" value="PyrdxlP-dep_Trfase_small"/>
</dbReference>
<dbReference type="InterPro" id="IPR015421">
    <property type="entry name" value="PyrdxlP-dep_Trfase_major"/>
</dbReference>
<evidence type="ECO:0000259" key="7">
    <source>
        <dbReference type="Pfam" id="PF00155"/>
    </source>
</evidence>
<sequence>MRRSEIRELLKLTRKPDIISFAGGLPAPDLFPIEEFKDISVKVLAENGAKALQYGPTEGDPGLINQLVEFEKRGGVEVTPEQVLVTTASQQGLDLLGKAFINEGDPIVMGLPSYLGGIQAFRSYGADMHGVQLDEHGMKVDALKAKLAELKNAGRTPKFIYVVPDFQNPSGVTMNKERRLQVLGLARECNTLLIEDTPYRELRFEGEAIPPFILLDDEERVITLHTFSKILIPGLRIGWLITRNKAVMDKLVMGKQPVDLCTSPFGQMLLAEYMKQGLLDKQIAEIRKAYHRKRDVILEAFEKHMPKLEGLSWTRPEGGLFLWVKLPEYMSANEIFPKAIDKKVAYVVGTAFHCDGGGQNAMRINFSFPSEEQILEGAKRLAELIAEEAK</sequence>
<dbReference type="GO" id="GO:0030170">
    <property type="term" value="F:pyridoxal phosphate binding"/>
    <property type="evidence" value="ECO:0007669"/>
    <property type="project" value="InterPro"/>
</dbReference>
<comment type="subunit">
    <text evidence="3">Homodimer.</text>
</comment>
<dbReference type="Gene3D" id="3.40.640.10">
    <property type="entry name" value="Type I PLP-dependent aspartate aminotransferase-like (Major domain)"/>
    <property type="match status" value="1"/>
</dbReference>
<keyword evidence="6" id="KW-0663">Pyridoxal phosphate</keyword>
<evidence type="ECO:0000313" key="9">
    <source>
        <dbReference type="Proteomes" id="UP000317778"/>
    </source>
</evidence>
<dbReference type="Gene3D" id="3.90.1150.10">
    <property type="entry name" value="Aspartate Aminotransferase, domain 1"/>
    <property type="match status" value="1"/>
</dbReference>
<evidence type="ECO:0000256" key="2">
    <source>
        <dbReference type="ARBA" id="ARBA00007441"/>
    </source>
</evidence>
<gene>
    <name evidence="8" type="ORF">CEE36_00660</name>
</gene>
<proteinExistence type="inferred from homology"/>
<dbReference type="Proteomes" id="UP000317778">
    <property type="component" value="Unassembled WGS sequence"/>
</dbReference>
<dbReference type="InterPro" id="IPR015424">
    <property type="entry name" value="PyrdxlP-dep_Trfase"/>
</dbReference>
<dbReference type="CDD" id="cd00609">
    <property type="entry name" value="AAT_like"/>
    <property type="match status" value="1"/>
</dbReference>
<organism evidence="8 9">
    <name type="scientific">candidate division TA06 bacterium B3_TA06</name>
    <dbReference type="NCBI Taxonomy" id="2012487"/>
    <lineage>
        <taxon>Bacteria</taxon>
        <taxon>Bacteria division TA06</taxon>
    </lineage>
</organism>
<comment type="caution">
    <text evidence="8">The sequence shown here is derived from an EMBL/GenBank/DDBJ whole genome shotgun (WGS) entry which is preliminary data.</text>
</comment>
<dbReference type="Pfam" id="PF00155">
    <property type="entry name" value="Aminotran_1_2"/>
    <property type="match status" value="1"/>
</dbReference>
<evidence type="ECO:0000256" key="1">
    <source>
        <dbReference type="ARBA" id="ARBA00001933"/>
    </source>
</evidence>
<accession>A0A532VB72</accession>
<dbReference type="SUPFAM" id="SSF53383">
    <property type="entry name" value="PLP-dependent transferases"/>
    <property type="match status" value="1"/>
</dbReference>
<dbReference type="EMBL" id="NJBO01000001">
    <property type="protein sequence ID" value="TKJ44456.1"/>
    <property type="molecule type" value="Genomic_DNA"/>
</dbReference>
<evidence type="ECO:0000313" key="8">
    <source>
        <dbReference type="EMBL" id="TKJ44456.1"/>
    </source>
</evidence>
<reference evidence="8 9" key="1">
    <citation type="submission" date="2017-06" db="EMBL/GenBank/DDBJ databases">
        <title>Novel microbial phyla capable of carbon fixation and sulfur reduction in deep-sea sediments.</title>
        <authorList>
            <person name="Huang J."/>
            <person name="Baker B."/>
            <person name="Wang Y."/>
        </authorList>
    </citation>
    <scope>NUCLEOTIDE SEQUENCE [LARGE SCALE GENOMIC DNA]</scope>
    <source>
        <strain evidence="8">B3_TA06</strain>
    </source>
</reference>
<dbReference type="InterPro" id="IPR050859">
    <property type="entry name" value="Class-I_PLP-dep_aminotransf"/>
</dbReference>
<dbReference type="AlphaFoldDB" id="A0A532VB72"/>
<dbReference type="InterPro" id="IPR004839">
    <property type="entry name" value="Aminotransferase_I/II_large"/>
</dbReference>
<dbReference type="FunFam" id="3.40.640.10:FF:000053">
    <property type="entry name" value="Aminotransferase, class I"/>
    <property type="match status" value="1"/>
</dbReference>
<name>A0A532VB72_UNCT6</name>
<dbReference type="PANTHER" id="PTHR42790:SF19">
    <property type="entry name" value="KYNURENINE_ALPHA-AMINOADIPATE AMINOTRANSFERASE, MITOCHONDRIAL"/>
    <property type="match status" value="1"/>
</dbReference>
<dbReference type="GO" id="GO:1901605">
    <property type="term" value="P:alpha-amino acid metabolic process"/>
    <property type="evidence" value="ECO:0007669"/>
    <property type="project" value="TreeGrafter"/>
</dbReference>
<keyword evidence="5 8" id="KW-0808">Transferase</keyword>
<evidence type="ECO:0000256" key="3">
    <source>
        <dbReference type="ARBA" id="ARBA00011738"/>
    </source>
</evidence>
<comment type="cofactor">
    <cofactor evidence="1">
        <name>pyridoxal 5'-phosphate</name>
        <dbReference type="ChEBI" id="CHEBI:597326"/>
    </cofactor>
</comment>
<evidence type="ECO:0000256" key="4">
    <source>
        <dbReference type="ARBA" id="ARBA00022576"/>
    </source>
</evidence>